<keyword evidence="4" id="KW-1185">Reference proteome</keyword>
<dbReference type="PRINTS" id="PR00153">
    <property type="entry name" value="CSAPPISMRASE"/>
</dbReference>
<comment type="function">
    <text evidence="1">PPIases accelerate the folding of proteins. It catalyzes the cis-trans isomerization of proline imidic peptide bonds in oligopeptides.</text>
</comment>
<dbReference type="SUPFAM" id="SSF50891">
    <property type="entry name" value="Cyclophilin-like"/>
    <property type="match status" value="1"/>
</dbReference>
<evidence type="ECO:0000256" key="1">
    <source>
        <dbReference type="RuleBase" id="RU363019"/>
    </source>
</evidence>
<dbReference type="Pfam" id="PF00160">
    <property type="entry name" value="Pro_isomerase"/>
    <property type="match status" value="1"/>
</dbReference>
<feature type="signal peptide" evidence="1">
    <location>
        <begin position="1"/>
        <end position="20"/>
    </location>
</feature>
<comment type="catalytic activity">
    <reaction evidence="1">
        <text>[protein]-peptidylproline (omega=180) = [protein]-peptidylproline (omega=0)</text>
        <dbReference type="Rhea" id="RHEA:16237"/>
        <dbReference type="Rhea" id="RHEA-COMP:10747"/>
        <dbReference type="Rhea" id="RHEA-COMP:10748"/>
        <dbReference type="ChEBI" id="CHEBI:83833"/>
        <dbReference type="ChEBI" id="CHEBI:83834"/>
        <dbReference type="EC" id="5.2.1.8"/>
    </reaction>
</comment>
<evidence type="ECO:0000313" key="3">
    <source>
        <dbReference type="EnsemblMetazoa" id="CLYHEMP012865.1"/>
    </source>
</evidence>
<dbReference type="GO" id="GO:0006457">
    <property type="term" value="P:protein folding"/>
    <property type="evidence" value="ECO:0007669"/>
    <property type="project" value="TreeGrafter"/>
</dbReference>
<dbReference type="EnsemblMetazoa" id="CLYHEMT012865.1">
    <property type="protein sequence ID" value="CLYHEMP012865.1"/>
    <property type="gene ID" value="CLYHEMG012865"/>
</dbReference>
<keyword evidence="1" id="KW-0732">Signal</keyword>
<dbReference type="PANTHER" id="PTHR11071">
    <property type="entry name" value="PEPTIDYL-PROLYL CIS-TRANS ISOMERASE"/>
    <property type="match status" value="1"/>
</dbReference>
<keyword evidence="1" id="KW-0697">Rotamase</keyword>
<feature type="domain" description="PPIase cyclophilin-type" evidence="2">
    <location>
        <begin position="30"/>
        <end position="106"/>
    </location>
</feature>
<accession>A0A7M5WTE1</accession>
<dbReference type="GO" id="GO:0016018">
    <property type="term" value="F:cyclosporin A binding"/>
    <property type="evidence" value="ECO:0007669"/>
    <property type="project" value="TreeGrafter"/>
</dbReference>
<dbReference type="PROSITE" id="PS50072">
    <property type="entry name" value="CSA_PPIASE_2"/>
    <property type="match status" value="1"/>
</dbReference>
<sequence>MVATHVLSFFLIGLTAFCSADLYTVTKKVYFDITIDGKDEGRIVMGLYGETAPKTVKNFYELCTGQNGYGYKGSKIHRVIADFMMQGGDFSSGDGSDAQTLRPIIS</sequence>
<feature type="chain" id="PRO_5029930972" description="Peptidyl-prolyl cis-trans isomerase" evidence="1">
    <location>
        <begin position="21"/>
        <end position="106"/>
    </location>
</feature>
<comment type="similarity">
    <text evidence="1">Belongs to the cyclophilin-type PPIase family.</text>
</comment>
<protein>
    <recommendedName>
        <fullName evidence="1">Peptidyl-prolyl cis-trans isomerase</fullName>
        <shortName evidence="1">PPIase</shortName>
        <ecNumber evidence="1">5.2.1.8</ecNumber>
    </recommendedName>
</protein>
<dbReference type="AlphaFoldDB" id="A0A7M5WTE1"/>
<dbReference type="OrthoDB" id="193499at2759"/>
<dbReference type="PANTHER" id="PTHR11071:SF561">
    <property type="entry name" value="PEPTIDYL-PROLYL CIS-TRANS ISOMERASE D-RELATED"/>
    <property type="match status" value="1"/>
</dbReference>
<dbReference type="InterPro" id="IPR002130">
    <property type="entry name" value="Cyclophilin-type_PPIase_dom"/>
</dbReference>
<name>A0A7M5WTE1_9CNID</name>
<dbReference type="EC" id="5.2.1.8" evidence="1"/>
<dbReference type="GO" id="GO:0005737">
    <property type="term" value="C:cytoplasm"/>
    <property type="evidence" value="ECO:0007669"/>
    <property type="project" value="TreeGrafter"/>
</dbReference>
<keyword evidence="1" id="KW-0413">Isomerase</keyword>
<evidence type="ECO:0000313" key="4">
    <source>
        <dbReference type="Proteomes" id="UP000594262"/>
    </source>
</evidence>
<dbReference type="GO" id="GO:0003755">
    <property type="term" value="F:peptidyl-prolyl cis-trans isomerase activity"/>
    <property type="evidence" value="ECO:0007669"/>
    <property type="project" value="UniProtKB-UniRule"/>
</dbReference>
<dbReference type="Proteomes" id="UP000594262">
    <property type="component" value="Unplaced"/>
</dbReference>
<dbReference type="Gene3D" id="2.40.100.10">
    <property type="entry name" value="Cyclophilin-like"/>
    <property type="match status" value="1"/>
</dbReference>
<evidence type="ECO:0000259" key="2">
    <source>
        <dbReference type="PROSITE" id="PS50072"/>
    </source>
</evidence>
<dbReference type="InterPro" id="IPR029000">
    <property type="entry name" value="Cyclophilin-like_dom_sf"/>
</dbReference>
<proteinExistence type="inferred from homology"/>
<organism evidence="3 4">
    <name type="scientific">Clytia hemisphaerica</name>
    <dbReference type="NCBI Taxonomy" id="252671"/>
    <lineage>
        <taxon>Eukaryota</taxon>
        <taxon>Metazoa</taxon>
        <taxon>Cnidaria</taxon>
        <taxon>Hydrozoa</taxon>
        <taxon>Hydroidolina</taxon>
        <taxon>Leptothecata</taxon>
        <taxon>Obeliida</taxon>
        <taxon>Clytiidae</taxon>
        <taxon>Clytia</taxon>
    </lineage>
</organism>
<reference evidence="3" key="1">
    <citation type="submission" date="2021-01" db="UniProtKB">
        <authorList>
            <consortium name="EnsemblMetazoa"/>
        </authorList>
    </citation>
    <scope>IDENTIFICATION</scope>
</reference>